<proteinExistence type="predicted"/>
<evidence type="ECO:0000313" key="1">
    <source>
        <dbReference type="EMBL" id="KAK8227621.1"/>
    </source>
</evidence>
<reference evidence="1 2" key="1">
    <citation type="submission" date="2024-04" db="EMBL/GenBank/DDBJ databases">
        <title>Phyllosticta paracitricarpa is synonymous to the EU quarantine fungus P. citricarpa based on phylogenomic analyses.</title>
        <authorList>
            <consortium name="Lawrence Berkeley National Laboratory"/>
            <person name="Van Ingen-Buijs V.A."/>
            <person name="Van Westerhoven A.C."/>
            <person name="Haridas S."/>
            <person name="Skiadas P."/>
            <person name="Martin F."/>
            <person name="Groenewald J.Z."/>
            <person name="Crous P.W."/>
            <person name="Seidl M.F."/>
        </authorList>
    </citation>
    <scope>NUCLEOTIDE SEQUENCE [LARGE SCALE GENOMIC DNA]</scope>
    <source>
        <strain evidence="1 2">CBS 123374</strain>
    </source>
</reference>
<sequence length="415" mass="47400">MASLECSDHPSSGPRMRLSPLESLPTELVAAVCDHLDLSDRRELRAVSKGMQYHLDYILRDNFTHIQCRLLPVEETAMRRFRESPLAQEVRCLTWVFVVSRPIVIRTSNTTKVATNDDPARVTERRYDPVTHTQHTRAEYSGLITYAIASLPNVRQIRIVFDEPLPLISPDARDDGFISIDNLDRTFDYVCLVADKLEGHRNIKISAQCWQDRIRPSATLHSKHKIASVKYDGVNHYGGLPGFPHSVTLRFCQQTGYCLNRLALDHLALEWQDIEHVAKRIGPLEHLWLQNCSIQHWWLLAHGCSGIDLSQSLFPTMLRELCICDCSGFAADFPQIFKPLIQHGRLEKLQFEKIEGLWFDWNNDGSRDDGSKIPALIEDLGIGGTLAKMDECWKYKEPYWVPMVKARAADNAANR</sequence>
<evidence type="ECO:0008006" key="3">
    <source>
        <dbReference type="Google" id="ProtNLM"/>
    </source>
</evidence>
<keyword evidence="2" id="KW-1185">Reference proteome</keyword>
<gene>
    <name evidence="1" type="ORF">HDK90DRAFT_64797</name>
</gene>
<protein>
    <recommendedName>
        <fullName evidence="3">F-box domain-containing protein</fullName>
    </recommendedName>
</protein>
<organism evidence="1 2">
    <name type="scientific">Phyllosticta capitalensis</name>
    <dbReference type="NCBI Taxonomy" id="121624"/>
    <lineage>
        <taxon>Eukaryota</taxon>
        <taxon>Fungi</taxon>
        <taxon>Dikarya</taxon>
        <taxon>Ascomycota</taxon>
        <taxon>Pezizomycotina</taxon>
        <taxon>Dothideomycetes</taxon>
        <taxon>Dothideomycetes incertae sedis</taxon>
        <taxon>Botryosphaeriales</taxon>
        <taxon>Phyllostictaceae</taxon>
        <taxon>Phyllosticta</taxon>
    </lineage>
</organism>
<dbReference type="EMBL" id="JBBWRZ010000010">
    <property type="protein sequence ID" value="KAK8227621.1"/>
    <property type="molecule type" value="Genomic_DNA"/>
</dbReference>
<comment type="caution">
    <text evidence="1">The sequence shown here is derived from an EMBL/GenBank/DDBJ whole genome shotgun (WGS) entry which is preliminary data.</text>
</comment>
<dbReference type="Proteomes" id="UP001492380">
    <property type="component" value="Unassembled WGS sequence"/>
</dbReference>
<accession>A0ABR1YFW1</accession>
<name>A0ABR1YFW1_9PEZI</name>
<evidence type="ECO:0000313" key="2">
    <source>
        <dbReference type="Proteomes" id="UP001492380"/>
    </source>
</evidence>